<feature type="region of interest" description="Disordered" evidence="1">
    <location>
        <begin position="1"/>
        <end position="59"/>
    </location>
</feature>
<gene>
    <name evidence="2" type="ORF">KV110_32310</name>
</gene>
<name>A0ABX8S3X8_NOCIO</name>
<dbReference type="EMBL" id="CP078145">
    <property type="protein sequence ID" value="QXN95937.1"/>
    <property type="molecule type" value="Genomic_DNA"/>
</dbReference>
<accession>A0ABX8S3X8</accession>
<dbReference type="RefSeq" id="WP_218479182.1">
    <property type="nucleotide sequence ID" value="NZ_JBICUW010000001.1"/>
</dbReference>
<organism evidence="2 3">
    <name type="scientific">Nocardia iowensis</name>
    <dbReference type="NCBI Taxonomy" id="204891"/>
    <lineage>
        <taxon>Bacteria</taxon>
        <taxon>Bacillati</taxon>
        <taxon>Actinomycetota</taxon>
        <taxon>Actinomycetes</taxon>
        <taxon>Mycobacteriales</taxon>
        <taxon>Nocardiaceae</taxon>
        <taxon>Nocardia</taxon>
    </lineage>
</organism>
<protein>
    <submittedName>
        <fullName evidence="2">SEC-C domain-containing protein</fullName>
    </submittedName>
</protein>
<sequence>MVGADTELIEKLGGKDPCPCGSGRRFPPLLPRNRPLRRHPRPLLHPRLTHPGPAYSRDQ</sequence>
<feature type="compositionally biased region" description="Basic residues" evidence="1">
    <location>
        <begin position="34"/>
        <end position="48"/>
    </location>
</feature>
<dbReference type="Proteomes" id="UP000694257">
    <property type="component" value="Chromosome"/>
</dbReference>
<proteinExistence type="predicted"/>
<dbReference type="Pfam" id="PF02810">
    <property type="entry name" value="SEC-C"/>
    <property type="match status" value="1"/>
</dbReference>
<keyword evidence="3" id="KW-1185">Reference proteome</keyword>
<evidence type="ECO:0000256" key="1">
    <source>
        <dbReference type="SAM" id="MobiDB-lite"/>
    </source>
</evidence>
<dbReference type="InterPro" id="IPR004027">
    <property type="entry name" value="SEC_C_motif"/>
</dbReference>
<evidence type="ECO:0000313" key="3">
    <source>
        <dbReference type="Proteomes" id="UP000694257"/>
    </source>
</evidence>
<evidence type="ECO:0000313" key="2">
    <source>
        <dbReference type="EMBL" id="QXN95937.1"/>
    </source>
</evidence>
<feature type="compositionally biased region" description="Low complexity" evidence="1">
    <location>
        <begin position="24"/>
        <end position="33"/>
    </location>
</feature>
<reference evidence="2 3" key="1">
    <citation type="submission" date="2021-07" db="EMBL/GenBank/DDBJ databases">
        <title>Whole Genome Sequence of Nocardia Iowensis.</title>
        <authorList>
            <person name="Lamm A."/>
            <person name="Collins-Fairclough A.M."/>
            <person name="Bunk B."/>
            <person name="Sproer C."/>
        </authorList>
    </citation>
    <scope>NUCLEOTIDE SEQUENCE [LARGE SCALE GENOMIC DNA]</scope>
    <source>
        <strain evidence="2 3">NRRL 5646</strain>
    </source>
</reference>